<reference evidence="3 4" key="1">
    <citation type="journal article" date="2019" name="Emerg. Microbes Infect.">
        <title>Comprehensive subspecies identification of 175 nontuberculous mycobacteria species based on 7547 genomic profiles.</title>
        <authorList>
            <person name="Matsumoto Y."/>
            <person name="Kinjo T."/>
            <person name="Motooka D."/>
            <person name="Nabeya D."/>
            <person name="Jung N."/>
            <person name="Uechi K."/>
            <person name="Horii T."/>
            <person name="Iida T."/>
            <person name="Fujita J."/>
            <person name="Nakamura S."/>
        </authorList>
    </citation>
    <scope>NUCLEOTIDE SEQUENCE [LARGE SCALE GENOMIC DNA]</scope>
    <source>
        <strain evidence="3 4">JCM 30396</strain>
    </source>
</reference>
<evidence type="ECO:0000259" key="2">
    <source>
        <dbReference type="Pfam" id="PF14021"/>
    </source>
</evidence>
<feature type="compositionally biased region" description="Low complexity" evidence="1">
    <location>
        <begin position="104"/>
        <end position="115"/>
    </location>
</feature>
<dbReference type="InterPro" id="IPR025331">
    <property type="entry name" value="TNT"/>
</dbReference>
<proteinExistence type="predicted"/>
<feature type="compositionally biased region" description="Polar residues" evidence="1">
    <location>
        <begin position="34"/>
        <end position="55"/>
    </location>
</feature>
<dbReference type="GO" id="GO:0050135">
    <property type="term" value="F:NADP+ nucleosidase activity"/>
    <property type="evidence" value="ECO:0007669"/>
    <property type="project" value="InterPro"/>
</dbReference>
<name>A0A7I7T6Z1_9MYCO</name>
<feature type="region of interest" description="Disordered" evidence="1">
    <location>
        <begin position="87"/>
        <end position="119"/>
    </location>
</feature>
<dbReference type="Pfam" id="PF21526">
    <property type="entry name" value="PGRS"/>
    <property type="match status" value="1"/>
</dbReference>
<dbReference type="Pfam" id="PF14021">
    <property type="entry name" value="TNT"/>
    <property type="match status" value="1"/>
</dbReference>
<organism evidence="3 4">
    <name type="scientific">Mycolicibacterium helvum</name>
    <dbReference type="NCBI Taxonomy" id="1534349"/>
    <lineage>
        <taxon>Bacteria</taxon>
        <taxon>Bacillati</taxon>
        <taxon>Actinomycetota</taxon>
        <taxon>Actinomycetes</taxon>
        <taxon>Mycobacteriales</taxon>
        <taxon>Mycobacteriaceae</taxon>
        <taxon>Mycolicibacterium</taxon>
    </lineage>
</organism>
<feature type="compositionally biased region" description="Polar residues" evidence="1">
    <location>
        <begin position="88"/>
        <end position="100"/>
    </location>
</feature>
<evidence type="ECO:0000313" key="4">
    <source>
        <dbReference type="Proteomes" id="UP000467148"/>
    </source>
</evidence>
<accession>A0A7I7T6Z1</accession>
<dbReference type="Proteomes" id="UP000467148">
    <property type="component" value="Chromosome"/>
</dbReference>
<sequence>MAFAGPQGLGIAGADTGSSGAGSSNSNSSSSASKTARTGNSARQSNPAAATTRNPLRSPATNAPSAAATAGPLVAAAPSAAADSSSTEVASAQSARTTAPLTVAPSAAKTTPAASLTVPGPMTPEAVVAIFVSNGTLSHPNAGLLIGNGFSFDGVTCASATKCDGGRSGLLFGNGGNGYNGGTGGNAGLIGNGGAGGRGFTTINGGNGGNGGSAGLFLGNGGEGGSAATGANGGNGGKGGLLFGIGGRGGIGGSGTVECATTECQVTNWGGLGGSGGAAGLFFGRAGAAGAQPLAENSWLFQGYTAAYPVYVPVPPATAPGNPEINPDGSGAVYPNDQDPSKPYAIPGTIVPDIQLPAGTPLGRWGYPGGAFLAPAGTHFAQLSLPPSSQVSPYFSYVVKDPSALPPGIHIEQSQAAPWFGQPGGAIQYRLTYADGRDAPVQALLDSGYLGYA</sequence>
<dbReference type="InterPro" id="IPR048996">
    <property type="entry name" value="PGRS_rpt"/>
</dbReference>
<dbReference type="EMBL" id="AP022596">
    <property type="protein sequence ID" value="BBY65044.1"/>
    <property type="molecule type" value="Genomic_DNA"/>
</dbReference>
<protein>
    <recommendedName>
        <fullName evidence="2">TNT domain-containing protein</fullName>
    </recommendedName>
</protein>
<evidence type="ECO:0000256" key="1">
    <source>
        <dbReference type="SAM" id="MobiDB-lite"/>
    </source>
</evidence>
<feature type="region of interest" description="Disordered" evidence="1">
    <location>
        <begin position="1"/>
        <end position="66"/>
    </location>
</feature>
<keyword evidence="4" id="KW-1185">Reference proteome</keyword>
<dbReference type="AlphaFoldDB" id="A0A7I7T6Z1"/>
<dbReference type="KEGG" id="mhev:MHEL_32870"/>
<feature type="domain" description="TNT" evidence="2">
    <location>
        <begin position="355"/>
        <end position="450"/>
    </location>
</feature>
<evidence type="ECO:0000313" key="3">
    <source>
        <dbReference type="EMBL" id="BBY65044.1"/>
    </source>
</evidence>
<gene>
    <name evidence="3" type="ORF">MHEL_32870</name>
</gene>
<feature type="compositionally biased region" description="Low complexity" evidence="1">
    <location>
        <begin position="17"/>
        <end position="33"/>
    </location>
</feature>